<dbReference type="PROSITE" id="PS50280">
    <property type="entry name" value="SET"/>
    <property type="match status" value="1"/>
</dbReference>
<evidence type="ECO:0000313" key="3">
    <source>
        <dbReference type="Proteomes" id="UP000002729"/>
    </source>
</evidence>
<evidence type="ECO:0000313" key="2">
    <source>
        <dbReference type="EMBL" id="EGB04371.1"/>
    </source>
</evidence>
<accession>F0YKM1</accession>
<dbReference type="PANTHER" id="PTHR13271">
    <property type="entry name" value="UNCHARACTERIZED PUTATIVE METHYLTRANSFERASE"/>
    <property type="match status" value="1"/>
</dbReference>
<dbReference type="OrthoDB" id="341421at2759"/>
<protein>
    <recommendedName>
        <fullName evidence="1">SET domain-containing protein</fullName>
    </recommendedName>
</protein>
<dbReference type="SUPFAM" id="SSF82199">
    <property type="entry name" value="SET domain"/>
    <property type="match status" value="1"/>
</dbReference>
<proteinExistence type="predicted"/>
<dbReference type="AlphaFoldDB" id="F0YKM1"/>
<gene>
    <name evidence="2" type="ORF">AURANDRAFT_67276</name>
</gene>
<reference evidence="2 3" key="1">
    <citation type="journal article" date="2011" name="Proc. Natl. Acad. Sci. U.S.A.">
        <title>Niche of harmful alga Aureococcus anophagefferens revealed through ecogenomics.</title>
        <authorList>
            <person name="Gobler C.J."/>
            <person name="Berry D.L."/>
            <person name="Dyhrman S.T."/>
            <person name="Wilhelm S.W."/>
            <person name="Salamov A."/>
            <person name="Lobanov A.V."/>
            <person name="Zhang Y."/>
            <person name="Collier J.L."/>
            <person name="Wurch L.L."/>
            <person name="Kustka A.B."/>
            <person name="Dill B.D."/>
            <person name="Shah M."/>
            <person name="VerBerkmoes N.C."/>
            <person name="Kuo A."/>
            <person name="Terry A."/>
            <person name="Pangilinan J."/>
            <person name="Lindquist E.A."/>
            <person name="Lucas S."/>
            <person name="Paulsen I.T."/>
            <person name="Hattenrath-Lehmann T.K."/>
            <person name="Talmage S.C."/>
            <person name="Walker E.A."/>
            <person name="Koch F."/>
            <person name="Burson A.M."/>
            <person name="Marcoval M.A."/>
            <person name="Tang Y.Z."/>
            <person name="Lecleir G.R."/>
            <person name="Coyne K.J."/>
            <person name="Berg G.M."/>
            <person name="Bertrand E.M."/>
            <person name="Saito M.A."/>
            <person name="Gladyshev V.N."/>
            <person name="Grigoriev I.V."/>
        </authorList>
    </citation>
    <scope>NUCLEOTIDE SEQUENCE [LARGE SCALE GENOMIC DNA]</scope>
    <source>
        <strain evidence="3">CCMP 1984</strain>
    </source>
</reference>
<dbReference type="InterPro" id="IPR001214">
    <property type="entry name" value="SET_dom"/>
</dbReference>
<dbReference type="Pfam" id="PF00856">
    <property type="entry name" value="SET"/>
    <property type="match status" value="1"/>
</dbReference>
<dbReference type="RefSeq" id="XP_009040928.1">
    <property type="nucleotide sequence ID" value="XM_009042680.1"/>
</dbReference>
<organism evidence="3">
    <name type="scientific">Aureococcus anophagefferens</name>
    <name type="common">Harmful bloom alga</name>
    <dbReference type="NCBI Taxonomy" id="44056"/>
    <lineage>
        <taxon>Eukaryota</taxon>
        <taxon>Sar</taxon>
        <taxon>Stramenopiles</taxon>
        <taxon>Ochrophyta</taxon>
        <taxon>Pelagophyceae</taxon>
        <taxon>Pelagomonadales</taxon>
        <taxon>Pelagomonadaceae</taxon>
        <taxon>Aureococcus</taxon>
    </lineage>
</organism>
<dbReference type="GeneID" id="20226152"/>
<dbReference type="GO" id="GO:0016279">
    <property type="term" value="F:protein-lysine N-methyltransferase activity"/>
    <property type="evidence" value="ECO:0007669"/>
    <property type="project" value="TreeGrafter"/>
</dbReference>
<keyword evidence="3" id="KW-1185">Reference proteome</keyword>
<dbReference type="InterPro" id="IPR050600">
    <property type="entry name" value="SETD3_SETD6_MTase"/>
</dbReference>
<dbReference type="Gene3D" id="3.90.1410.10">
    <property type="entry name" value="set domain protein methyltransferase, domain 1"/>
    <property type="match status" value="1"/>
</dbReference>
<sequence length="476" mass="49433">MDATPNRKRHRMTAPCTNGAQTGARVHCIGQRCLLLAAACVIGGADALLTSPRRGPRRGAALGAKTTQTIYITDGVGDPFPIKPHKPRRAASGKKGFAAAAAAAPDGAFGKLCRWVAKKGGKSDGVAVGDVGGGLRGVVATRDFAVGDTVFSVPKAECVLSEGRADASPVAEVWRVLPAPAPHVRVALLLLYLERVERKAWAPLLDVLPSPADLSAPGPMRLWAPAEVAETQDPQLVERVGAQVAADDAAYDDVVVPGWTAADFGDPPTRDAFKIAVATITSRAKGERTAKAQRERSSYMLVPLADLCNHRDPAGSNAAEALAPWGHFVVAASRRVRAGEEIRVSYGALPNRALLAQFGFQLPLDDDDAPLLDVADALAAADAAAVDACAVEGLLARDARRAVDRWQRAGPNLEAAAAALGIDYAALLGRALAACATTLEADEAAAAAGGQDPRLAEALAFRIPNKAYLAAHGTPP</sequence>
<dbReference type="EMBL" id="GL833152">
    <property type="protein sequence ID" value="EGB04371.1"/>
    <property type="molecule type" value="Genomic_DNA"/>
</dbReference>
<feature type="domain" description="SET" evidence="1">
    <location>
        <begin position="124"/>
        <end position="347"/>
    </location>
</feature>
<dbReference type="InParanoid" id="F0YKM1"/>
<dbReference type="OMA" id="RVERKAW"/>
<dbReference type="Proteomes" id="UP000002729">
    <property type="component" value="Unassembled WGS sequence"/>
</dbReference>
<evidence type="ECO:0000259" key="1">
    <source>
        <dbReference type="PROSITE" id="PS50280"/>
    </source>
</evidence>
<name>F0YKM1_AURAN</name>
<dbReference type="PANTHER" id="PTHR13271:SF151">
    <property type="entry name" value="SET DOMAIN-CONTAINING PROTEIN 4"/>
    <property type="match status" value="1"/>
</dbReference>
<dbReference type="InterPro" id="IPR046341">
    <property type="entry name" value="SET_dom_sf"/>
</dbReference>
<dbReference type="KEGG" id="aaf:AURANDRAFT_67276"/>
<dbReference type="CDD" id="cd10527">
    <property type="entry name" value="SET_LSMT"/>
    <property type="match status" value="1"/>
</dbReference>